<dbReference type="EMBL" id="DVNA01000174">
    <property type="protein sequence ID" value="HIU55696.1"/>
    <property type="molecule type" value="Genomic_DNA"/>
</dbReference>
<feature type="transmembrane region" description="Helical" evidence="8">
    <location>
        <begin position="976"/>
        <end position="1001"/>
    </location>
</feature>
<dbReference type="Proteomes" id="UP000824112">
    <property type="component" value="Unassembled WGS sequence"/>
</dbReference>
<evidence type="ECO:0000313" key="9">
    <source>
        <dbReference type="EMBL" id="HIU55696.1"/>
    </source>
</evidence>
<dbReference type="Gene3D" id="3.30.70.1440">
    <property type="entry name" value="Multidrug efflux transporter AcrB pore domain"/>
    <property type="match status" value="1"/>
</dbReference>
<dbReference type="Gene3D" id="3.30.2090.10">
    <property type="entry name" value="Multidrug efflux transporter AcrB TolC docking domain, DN and DC subdomains"/>
    <property type="match status" value="2"/>
</dbReference>
<protein>
    <submittedName>
        <fullName evidence="9">Efflux RND transporter permease subunit</fullName>
    </submittedName>
</protein>
<dbReference type="PANTHER" id="PTHR32063:SF28">
    <property type="entry name" value="BLR2861 PROTEIN"/>
    <property type="match status" value="1"/>
</dbReference>
<dbReference type="FunFam" id="1.20.1640.10:FF:000001">
    <property type="entry name" value="Efflux pump membrane transporter"/>
    <property type="match status" value="1"/>
</dbReference>
<keyword evidence="4" id="KW-0997">Cell inner membrane</keyword>
<dbReference type="SUPFAM" id="SSF82693">
    <property type="entry name" value="Multidrug efflux transporter AcrB pore domain, PN1, PN2, PC1 and PC2 subdomains"/>
    <property type="match status" value="3"/>
</dbReference>
<dbReference type="Pfam" id="PF00873">
    <property type="entry name" value="ACR_tran"/>
    <property type="match status" value="1"/>
</dbReference>
<dbReference type="Gene3D" id="1.20.1640.10">
    <property type="entry name" value="Multidrug efflux transporter AcrB transmembrane domain"/>
    <property type="match status" value="2"/>
</dbReference>
<evidence type="ECO:0000313" key="10">
    <source>
        <dbReference type="Proteomes" id="UP000824112"/>
    </source>
</evidence>
<feature type="transmembrane region" description="Helical" evidence="8">
    <location>
        <begin position="430"/>
        <end position="450"/>
    </location>
</feature>
<organism evidence="9 10">
    <name type="scientific">Candidatus Gallibacteroides avistercoris</name>
    <dbReference type="NCBI Taxonomy" id="2840833"/>
    <lineage>
        <taxon>Bacteria</taxon>
        <taxon>Pseudomonadati</taxon>
        <taxon>Bacteroidota</taxon>
        <taxon>Bacteroidia</taxon>
        <taxon>Bacteroidales</taxon>
        <taxon>Bacteroidaceae</taxon>
        <taxon>Bacteroidaceae incertae sedis</taxon>
        <taxon>Candidatus Gallibacteroides</taxon>
    </lineage>
</organism>
<feature type="transmembrane region" description="Helical" evidence="8">
    <location>
        <begin position="359"/>
        <end position="379"/>
    </location>
</feature>
<dbReference type="InterPro" id="IPR001036">
    <property type="entry name" value="Acrflvin-R"/>
</dbReference>
<evidence type="ECO:0000256" key="6">
    <source>
        <dbReference type="ARBA" id="ARBA00022989"/>
    </source>
</evidence>
<evidence type="ECO:0000256" key="8">
    <source>
        <dbReference type="SAM" id="Phobius"/>
    </source>
</evidence>
<accession>A0A9D1M8L5</accession>
<comment type="subcellular location">
    <subcellularLocation>
        <location evidence="1">Cell inner membrane</location>
        <topology evidence="1">Multi-pass membrane protein</topology>
    </subcellularLocation>
</comment>
<feature type="transmembrane region" description="Helical" evidence="8">
    <location>
        <begin position="523"/>
        <end position="542"/>
    </location>
</feature>
<dbReference type="PANTHER" id="PTHR32063">
    <property type="match status" value="1"/>
</dbReference>
<feature type="transmembrane region" description="Helical" evidence="8">
    <location>
        <begin position="849"/>
        <end position="868"/>
    </location>
</feature>
<keyword evidence="5 8" id="KW-0812">Transmembrane</keyword>
<evidence type="ECO:0000256" key="5">
    <source>
        <dbReference type="ARBA" id="ARBA00022692"/>
    </source>
</evidence>
<evidence type="ECO:0000256" key="4">
    <source>
        <dbReference type="ARBA" id="ARBA00022519"/>
    </source>
</evidence>
<dbReference type="Gene3D" id="3.30.70.1430">
    <property type="entry name" value="Multidrug efflux transporter AcrB pore domain"/>
    <property type="match status" value="2"/>
</dbReference>
<dbReference type="AlphaFoldDB" id="A0A9D1M8L5"/>
<dbReference type="SUPFAM" id="SSF82714">
    <property type="entry name" value="Multidrug efflux transporter AcrB TolC docking domain, DN and DC subdomains"/>
    <property type="match status" value="2"/>
</dbReference>
<gene>
    <name evidence="9" type="ORF">IAB03_07830</name>
</gene>
<evidence type="ECO:0000256" key="7">
    <source>
        <dbReference type="ARBA" id="ARBA00023136"/>
    </source>
</evidence>
<evidence type="ECO:0000256" key="2">
    <source>
        <dbReference type="ARBA" id="ARBA00022448"/>
    </source>
</evidence>
<keyword evidence="2" id="KW-0813">Transport</keyword>
<dbReference type="PRINTS" id="PR00702">
    <property type="entry name" value="ACRIFLAVINRP"/>
</dbReference>
<name>A0A9D1M8L5_9BACT</name>
<feature type="transmembrane region" description="Helical" evidence="8">
    <location>
        <begin position="875"/>
        <end position="893"/>
    </location>
</feature>
<dbReference type="InterPro" id="IPR027463">
    <property type="entry name" value="AcrB_DN_DC_subdom"/>
</dbReference>
<feature type="transmembrane region" description="Helical" evidence="8">
    <location>
        <begin position="947"/>
        <end position="970"/>
    </location>
</feature>
<feature type="transmembrane region" description="Helical" evidence="8">
    <location>
        <begin position="333"/>
        <end position="352"/>
    </location>
</feature>
<feature type="transmembrane region" description="Helical" evidence="8">
    <location>
        <begin position="385"/>
        <end position="410"/>
    </location>
</feature>
<dbReference type="SUPFAM" id="SSF82866">
    <property type="entry name" value="Multidrug efflux transporter AcrB transmembrane domain"/>
    <property type="match status" value="2"/>
</dbReference>
<dbReference type="Gene3D" id="3.30.70.1320">
    <property type="entry name" value="Multidrug efflux transporter AcrB pore domain like"/>
    <property type="match status" value="1"/>
</dbReference>
<dbReference type="GO" id="GO:0005886">
    <property type="term" value="C:plasma membrane"/>
    <property type="evidence" value="ECO:0007669"/>
    <property type="project" value="UniProtKB-SubCell"/>
</dbReference>
<keyword evidence="7 8" id="KW-0472">Membrane</keyword>
<sequence>MSLSSTCIKRPVLATVMNLLVMIVGLIGLSFLGVRDYPSVDPPIINVSATMTGANADVVETQITEPLEAAINGISGIRSITSQSRDGSSRITIEFELEIPLETAANDVRDKVSGVQRKLPKDIDPPTVSKADADAQPIFGVYLTSKTRSIIDVSTYADLNIKERLQTIPGVSSVEIWGEKRLAIRLKMDPALLSAYGLTPMDISNAVTSENVELPSGRIEGNATELTVRTLGRLQTVEDFNNLIVSRSEDRVVRFKDVGIAEIDAENKRSILKLNGDPMVSCIIIPQPGANYVDIVDRVYEVLEDVKKDLPAEYESGVYMDETVFIRNSIKEVRSTIVEAFVLVVLIIFAFLRNWRTTLIPSLAIPISLIGTFFIMYLAGFTINILTLLAMVLAIGLVVDDAIVVMENIYNKIEKGMSPKEAALKGSEEIFFAVIATTIALVAVFLPIVFLQGTTGRLFREFSIVISGAVIISAFVALSFTPMISAKLLTRDATDNKIYKFTEPFFLGLAEGYRKSLHKFMKVRFLAPIILVLATIGIYFLWMDLPSEMAPLEDRSQLSISSTATEGSSFEYMEQYMDELADFLEKDVPENRVIMAMVGRGGSTNSGSGNIMLKDPEERERTQQEIAEDLAVKVREFTGARTIISQKQTFGSTRGGLPIQYVIQAKNLDELKRVLPDFMEEVSNSSMFSAYDLNLKFTKPELTLQINRDKAALLGVSVQDISETLQLTMSDQRIDYYILDGKQYQIITQFDKDKRSKPNDLAGVYVRNTQGKLISIDNVVSMEENSMPPALYRYDRFVSATISASPSKGHTLGDGLEEMDRIAEKVLDDSFKTTLSGSSKDFVESSSSLLFAFILALIFIYLVLAAQFESFRDPLIIMFTVPLALIGALAMLKCYGQTMNIFSEIGIIMLIGLVTKNGILIVEFANQRKADGLSLYDAITESAVSRFRPILMTSFSTVLGTLPMALATGAGAESRVAMGIAVVGGLIFATLLTLFVIPAIYSYLSASKINVNDDKKIEVKE</sequence>
<feature type="transmembrane region" description="Helical" evidence="8">
    <location>
        <begin position="12"/>
        <end position="34"/>
    </location>
</feature>
<feature type="transmembrane region" description="Helical" evidence="8">
    <location>
        <begin position="905"/>
        <end position="926"/>
    </location>
</feature>
<evidence type="ECO:0000256" key="1">
    <source>
        <dbReference type="ARBA" id="ARBA00004429"/>
    </source>
</evidence>
<evidence type="ECO:0000256" key="3">
    <source>
        <dbReference type="ARBA" id="ARBA00022475"/>
    </source>
</evidence>
<keyword evidence="6 8" id="KW-1133">Transmembrane helix</keyword>
<reference evidence="9" key="2">
    <citation type="journal article" date="2021" name="PeerJ">
        <title>Extensive microbial diversity within the chicken gut microbiome revealed by metagenomics and culture.</title>
        <authorList>
            <person name="Gilroy R."/>
            <person name="Ravi A."/>
            <person name="Getino M."/>
            <person name="Pursley I."/>
            <person name="Horton D.L."/>
            <person name="Alikhan N.F."/>
            <person name="Baker D."/>
            <person name="Gharbi K."/>
            <person name="Hall N."/>
            <person name="Watson M."/>
            <person name="Adriaenssens E.M."/>
            <person name="Foster-Nyarko E."/>
            <person name="Jarju S."/>
            <person name="Secka A."/>
            <person name="Antonio M."/>
            <person name="Oren A."/>
            <person name="Chaudhuri R.R."/>
            <person name="La Ragione R."/>
            <person name="Hildebrand F."/>
            <person name="Pallen M.J."/>
        </authorList>
    </citation>
    <scope>NUCLEOTIDE SEQUENCE</scope>
    <source>
        <strain evidence="9">CHK158-818</strain>
    </source>
</reference>
<dbReference type="GO" id="GO:0042910">
    <property type="term" value="F:xenobiotic transmembrane transporter activity"/>
    <property type="evidence" value="ECO:0007669"/>
    <property type="project" value="TreeGrafter"/>
</dbReference>
<reference evidence="9" key="1">
    <citation type="submission" date="2020-10" db="EMBL/GenBank/DDBJ databases">
        <authorList>
            <person name="Gilroy R."/>
        </authorList>
    </citation>
    <scope>NUCLEOTIDE SEQUENCE</scope>
    <source>
        <strain evidence="9">CHK158-818</strain>
    </source>
</reference>
<feature type="transmembrane region" description="Helical" evidence="8">
    <location>
        <begin position="462"/>
        <end position="481"/>
    </location>
</feature>
<comment type="caution">
    <text evidence="9">The sequence shown here is derived from an EMBL/GenBank/DDBJ whole genome shotgun (WGS) entry which is preliminary data.</text>
</comment>
<keyword evidence="3" id="KW-1003">Cell membrane</keyword>
<proteinExistence type="predicted"/>